<comment type="caution">
    <text evidence="1">The sequence shown here is derived from an EMBL/GenBank/DDBJ whole genome shotgun (WGS) entry which is preliminary data.</text>
</comment>
<reference evidence="1" key="1">
    <citation type="submission" date="2024-09" db="EMBL/GenBank/DDBJ databases">
        <title>Black Yeasts Isolated from many extreme environments.</title>
        <authorList>
            <person name="Coleine C."/>
            <person name="Stajich J.E."/>
            <person name="Selbmann L."/>
        </authorList>
    </citation>
    <scope>NUCLEOTIDE SEQUENCE</scope>
    <source>
        <strain evidence="1">CCFEE 5737</strain>
    </source>
</reference>
<gene>
    <name evidence="1" type="ORF">LTS18_000618</name>
</gene>
<name>A0ACC3CU41_9PEZI</name>
<evidence type="ECO:0000313" key="1">
    <source>
        <dbReference type="EMBL" id="KAK3044687.1"/>
    </source>
</evidence>
<dbReference type="EMBL" id="JAWDJW010011607">
    <property type="protein sequence ID" value="KAK3044687.1"/>
    <property type="molecule type" value="Genomic_DNA"/>
</dbReference>
<sequence length="300" mass="31812">MNGSMMVDPQAEPNGKEVRRLYDDVERLQNEKCSLADRSTRLLDREVKKLDIKMRELENSGAIAIDPQVPSLLRESSGNRVQPTSSFNTGTSTPLGPLSVNTTTGGAPHLINQHLQRISAPSAAARIASLGPGSNVSQMQAHQAAARSASQPTAISDRHKRETSVASESKRRKLTGGLGSLPPASSQLARHSSLGPGTPRPSAPGSRAGSAGPRPAKKTTSKMVQPHQQLRKKHGTSKKSRRALGLKKGVSPSTTGDDQSESAVDSGEEDEDTSMMGVDGAGDDEGVELDDEQDDAVYCY</sequence>
<keyword evidence="2" id="KW-1185">Reference proteome</keyword>
<accession>A0ACC3CU41</accession>
<proteinExistence type="predicted"/>
<protein>
    <submittedName>
        <fullName evidence="1">Uncharacterized protein</fullName>
    </submittedName>
</protein>
<feature type="non-terminal residue" evidence="1">
    <location>
        <position position="300"/>
    </location>
</feature>
<dbReference type="Proteomes" id="UP001186974">
    <property type="component" value="Unassembled WGS sequence"/>
</dbReference>
<organism evidence="1 2">
    <name type="scientific">Coniosporium uncinatum</name>
    <dbReference type="NCBI Taxonomy" id="93489"/>
    <lineage>
        <taxon>Eukaryota</taxon>
        <taxon>Fungi</taxon>
        <taxon>Dikarya</taxon>
        <taxon>Ascomycota</taxon>
        <taxon>Pezizomycotina</taxon>
        <taxon>Dothideomycetes</taxon>
        <taxon>Dothideomycetes incertae sedis</taxon>
        <taxon>Coniosporium</taxon>
    </lineage>
</organism>
<evidence type="ECO:0000313" key="2">
    <source>
        <dbReference type="Proteomes" id="UP001186974"/>
    </source>
</evidence>